<evidence type="ECO:0000313" key="2">
    <source>
        <dbReference type="EMBL" id="OWK10020.1"/>
    </source>
</evidence>
<dbReference type="AlphaFoldDB" id="A0A212CVJ6"/>
<evidence type="ECO:0000313" key="3">
    <source>
        <dbReference type="Proteomes" id="UP000242450"/>
    </source>
</evidence>
<feature type="region of interest" description="Disordered" evidence="1">
    <location>
        <begin position="87"/>
        <end position="154"/>
    </location>
</feature>
<accession>A0A212CVJ6</accession>
<dbReference type="Proteomes" id="UP000242450">
    <property type="component" value="Chromosome 11"/>
</dbReference>
<name>A0A212CVJ6_CEREH</name>
<reference evidence="2 3" key="1">
    <citation type="journal article" date="2018" name="Mol. Genet. Genomics">
        <title>The red deer Cervus elaphus genome CerEla1.0: sequencing, annotating, genes, and chromosomes.</title>
        <authorList>
            <person name="Bana N.A."/>
            <person name="Nyiri A."/>
            <person name="Nagy J."/>
            <person name="Frank K."/>
            <person name="Nagy T."/>
            <person name="Steger V."/>
            <person name="Schiller M."/>
            <person name="Lakatos P."/>
            <person name="Sugar L."/>
            <person name="Horn P."/>
            <person name="Barta E."/>
            <person name="Orosz L."/>
        </authorList>
    </citation>
    <scope>NUCLEOTIDE SEQUENCE [LARGE SCALE GENOMIC DNA]</scope>
    <source>
        <strain evidence="2">Hungarian</strain>
    </source>
</reference>
<feature type="non-terminal residue" evidence="2">
    <location>
        <position position="1"/>
    </location>
</feature>
<sequence length="154" mass="15978">PPAAAGPRLQCDRVPRRDCRPVLPGPERGSLQPDLGPGLASPVGLDGQSHPAGRPIPGGQEHHPQRRRAVPVHGQQLQWSLEGIRLAPGARGPAGQHPHEVTALLPGHGGEGPLLGLRIPCTPHLLEPRGSRPAGGQQSPRGCPRNPDHSGGGP</sequence>
<keyword evidence="3" id="KW-1185">Reference proteome</keyword>
<feature type="compositionally biased region" description="Basic and acidic residues" evidence="1">
    <location>
        <begin position="10"/>
        <end position="20"/>
    </location>
</feature>
<dbReference type="EMBL" id="MKHE01000011">
    <property type="protein sequence ID" value="OWK10020.1"/>
    <property type="molecule type" value="Genomic_DNA"/>
</dbReference>
<gene>
    <name evidence="2" type="ORF">Celaphus_00005146</name>
</gene>
<comment type="caution">
    <text evidence="2">The sequence shown here is derived from an EMBL/GenBank/DDBJ whole genome shotgun (WGS) entry which is preliminary data.</text>
</comment>
<protein>
    <submittedName>
        <fullName evidence="2">Uncharacterized protein</fullName>
    </submittedName>
</protein>
<evidence type="ECO:0000256" key="1">
    <source>
        <dbReference type="SAM" id="MobiDB-lite"/>
    </source>
</evidence>
<feature type="region of interest" description="Disordered" evidence="1">
    <location>
        <begin position="1"/>
        <end position="75"/>
    </location>
</feature>
<feature type="non-terminal residue" evidence="2">
    <location>
        <position position="154"/>
    </location>
</feature>
<proteinExistence type="predicted"/>
<organism evidence="2 3">
    <name type="scientific">Cervus elaphus hippelaphus</name>
    <name type="common">European red deer</name>
    <dbReference type="NCBI Taxonomy" id="46360"/>
    <lineage>
        <taxon>Eukaryota</taxon>
        <taxon>Metazoa</taxon>
        <taxon>Chordata</taxon>
        <taxon>Craniata</taxon>
        <taxon>Vertebrata</taxon>
        <taxon>Euteleostomi</taxon>
        <taxon>Mammalia</taxon>
        <taxon>Eutheria</taxon>
        <taxon>Laurasiatheria</taxon>
        <taxon>Artiodactyla</taxon>
        <taxon>Ruminantia</taxon>
        <taxon>Pecora</taxon>
        <taxon>Cervidae</taxon>
        <taxon>Cervinae</taxon>
        <taxon>Cervus</taxon>
    </lineage>
</organism>